<keyword evidence="6 7" id="KW-0472">Membrane</keyword>
<dbReference type="STRING" id="1499966.U14_03317"/>
<dbReference type="EMBL" id="DF820458">
    <property type="protein sequence ID" value="GAK52070.1"/>
    <property type="molecule type" value="Genomic_DNA"/>
</dbReference>
<reference evidence="8" key="1">
    <citation type="journal article" date="2015" name="PeerJ">
        <title>First genomic representation of candidate bacterial phylum KSB3 points to enhanced environmental sensing as a trigger of wastewater bulking.</title>
        <authorList>
            <person name="Sekiguchi Y."/>
            <person name="Ohashi A."/>
            <person name="Parks D.H."/>
            <person name="Yamauchi T."/>
            <person name="Tyson G.W."/>
            <person name="Hugenholtz P."/>
        </authorList>
    </citation>
    <scope>NUCLEOTIDE SEQUENCE [LARGE SCALE GENOMIC DNA]</scope>
</reference>
<dbReference type="AlphaFoldDB" id="A0A081BNV4"/>
<gene>
    <name evidence="8" type="ORF">U14_03317</name>
</gene>
<evidence type="ECO:0000256" key="4">
    <source>
        <dbReference type="ARBA" id="ARBA00022692"/>
    </source>
</evidence>
<dbReference type="HOGENOM" id="CLU_086615_2_2_0"/>
<comment type="subcellular location">
    <subcellularLocation>
        <location evidence="1">Cell membrane</location>
        <topology evidence="1">Multi-pass membrane protein</topology>
    </subcellularLocation>
</comment>
<feature type="transmembrane region" description="Helical" evidence="7">
    <location>
        <begin position="64"/>
        <end position="83"/>
    </location>
</feature>
<keyword evidence="4 7" id="KW-0812">Transmembrane</keyword>
<proteinExistence type="inferred from homology"/>
<dbReference type="PIRSF" id="PIRSF019239">
    <property type="entry name" value="MrpE"/>
    <property type="match status" value="1"/>
</dbReference>
<name>A0A081BNV4_9BACT</name>
<evidence type="ECO:0000256" key="5">
    <source>
        <dbReference type="ARBA" id="ARBA00022989"/>
    </source>
</evidence>
<comment type="similarity">
    <text evidence="2">Belongs to the CPA3 antiporters (TC 2.A.63) subunit E family.</text>
</comment>
<evidence type="ECO:0000256" key="1">
    <source>
        <dbReference type="ARBA" id="ARBA00004651"/>
    </source>
</evidence>
<evidence type="ECO:0000313" key="9">
    <source>
        <dbReference type="Proteomes" id="UP000030700"/>
    </source>
</evidence>
<accession>A0A081BNV4</accession>
<feature type="transmembrane region" description="Helical" evidence="7">
    <location>
        <begin position="9"/>
        <end position="26"/>
    </location>
</feature>
<evidence type="ECO:0000256" key="3">
    <source>
        <dbReference type="ARBA" id="ARBA00022475"/>
    </source>
</evidence>
<dbReference type="GO" id="GO:0008324">
    <property type="term" value="F:monoatomic cation transmembrane transporter activity"/>
    <property type="evidence" value="ECO:0007669"/>
    <property type="project" value="InterPro"/>
</dbReference>
<organism evidence="8">
    <name type="scientific">Candidatus Moduliflexus flocculans</name>
    <dbReference type="NCBI Taxonomy" id="1499966"/>
    <lineage>
        <taxon>Bacteria</taxon>
        <taxon>Candidatus Moduliflexota</taxon>
        <taxon>Candidatus Moduliflexia</taxon>
        <taxon>Candidatus Moduliflexales</taxon>
        <taxon>Candidatus Moduliflexaceae</taxon>
    </lineage>
</organism>
<dbReference type="InterPro" id="IPR002758">
    <property type="entry name" value="Cation_antiport_E"/>
</dbReference>
<protein>
    <submittedName>
        <fullName evidence="8">Cation antiporter</fullName>
    </submittedName>
</protein>
<sequence length="170" mass="19349">MHISTTWKLVRIALTTLYLMIGWVLFTGTLTLSSLLSGAGFSLVIALLTYSIFIDENEAHRRSLLPRVHWLLVFMLVLVYKMYIASFEVLLNVIRGNINPRIVHFRTALKSDVARVILANAITLTPGTMTLNIDDDHLIVHWLDAKTLHSKYAGELIKGEFEDLLKRVFI</sequence>
<dbReference type="Proteomes" id="UP000030700">
    <property type="component" value="Unassembled WGS sequence"/>
</dbReference>
<evidence type="ECO:0000256" key="2">
    <source>
        <dbReference type="ARBA" id="ARBA00006228"/>
    </source>
</evidence>
<feature type="transmembrane region" description="Helical" evidence="7">
    <location>
        <begin position="32"/>
        <end position="52"/>
    </location>
</feature>
<evidence type="ECO:0000313" key="8">
    <source>
        <dbReference type="EMBL" id="GAK52070.1"/>
    </source>
</evidence>
<dbReference type="Pfam" id="PF01899">
    <property type="entry name" value="MNHE"/>
    <property type="match status" value="1"/>
</dbReference>
<evidence type="ECO:0000256" key="6">
    <source>
        <dbReference type="ARBA" id="ARBA00023136"/>
    </source>
</evidence>
<dbReference type="GO" id="GO:0005886">
    <property type="term" value="C:plasma membrane"/>
    <property type="evidence" value="ECO:0007669"/>
    <property type="project" value="UniProtKB-SubCell"/>
</dbReference>
<keyword evidence="3" id="KW-1003">Cell membrane</keyword>
<keyword evidence="9" id="KW-1185">Reference proteome</keyword>
<dbReference type="PANTHER" id="PTHR34584">
    <property type="entry name" value="NA(+)/H(+) ANTIPORTER SUBUNIT E1"/>
    <property type="match status" value="1"/>
</dbReference>
<keyword evidence="5 7" id="KW-1133">Transmembrane helix</keyword>
<evidence type="ECO:0000256" key="7">
    <source>
        <dbReference type="SAM" id="Phobius"/>
    </source>
</evidence>
<dbReference type="PANTHER" id="PTHR34584:SF1">
    <property type="entry name" value="NA(+)_H(+) ANTIPORTER SUBUNIT E1"/>
    <property type="match status" value="1"/>
</dbReference>